<dbReference type="PANTHER" id="PTHR28608:SF1">
    <property type="entry name" value="INTEGRATOR COMPLEX SUBUNIT 2"/>
    <property type="match status" value="1"/>
</dbReference>
<sequence length="1015" mass="113573">MKIQKPTAIGTNGTITGMAIKWERHASVYCSIVDGSLMEVGDNFTDEELVPFLPLLSTCLLDPSPSASKTFLSKICDLAMKNELLPYLTLDYICVENDIVFLSKDEGSNGFASLDPTQKLTTLCRALQKNPSLNQEDWLLACLCEENIEELGWLLSLILLNMPNILSVDDLVSKLLGFKDGPDLLTQAAANVSELYLPLVSHLLDMAPTDQVISAARLTTITNLVALNPPLSHSILSRMAETRKDCMFATRVVCERLDDNAVCHFLRTHLLDRKGLVSTLIGKSAAKHTAAVVLNRLLAMIGAAVTSQSVEPLTDLLLSMICLYHRCGLKLPPSDLTLITTFICRRHINSDGHLTAALAALIATPTLTFSMSVPVALSYQVEPHISTWLEWMRAETETSSRPALARDLLYVGLGIVGGRSEAICSYFAETLRLQKVYVHQRQLDQWKTLFINSCLSEADLTVRCATLPITHSLSASSGNRLPIHAMAELMSANAFTKHSVDISSWMQEQLVDLALPIHSHLADLTIRFAIEAAQKNVTGLSPQFVENVFVGEILDESKLTVRILVLLYLLCYRTKKNAVKGEEIYPNSIYTRLPIRYLLSVMETRYDDFARARCHLIRLATDIFPHMLPTVDSLKIAKSRCVGRKITESIEEFEENLCSTDVMVSVKAAQRLDAAPLTDQVRFVPCLARAFISSLDSTPQTYQEIIARVWNRLENVVPRMLYEYCVSTWCKTVTSDQCYKHPCLLFRCDRRILSSPIHFSCFLKIVAFYDQACRIDLMSQVQNSPPLSEEDRASRDVLTHAFDHSQTSILIQTLIEVSDARRMKDDPRDCAAIAQRCEIRKIACDFIHQMFIQDKNLMKLVLFQTWPIEMIRPLVECVPSMFVATEFIQEMLALPDLKRRIFAVCLMAEVGRKYRLPESAASLNLVMDVLNTLLKYAQMPGNHALFTAITPSLGNIIPVFPSLAPLVSTLLLRISSVTRTQLAMNCLDVRPQGSRERKLANAVERVLASRLKVAD</sequence>
<dbReference type="AlphaFoldDB" id="A0A016V906"/>
<dbReference type="OrthoDB" id="70899at2759"/>
<dbReference type="STRING" id="53326.A0A016V906"/>
<evidence type="ECO:0000313" key="2">
    <source>
        <dbReference type="Proteomes" id="UP000024635"/>
    </source>
</evidence>
<dbReference type="Proteomes" id="UP000024635">
    <property type="component" value="Unassembled WGS sequence"/>
</dbReference>
<accession>A0A016V906</accession>
<proteinExistence type="predicted"/>
<comment type="caution">
    <text evidence="1">The sequence shown here is derived from an EMBL/GenBank/DDBJ whole genome shotgun (WGS) entry which is preliminary data.</text>
</comment>
<gene>
    <name evidence="1" type="primary">Acey_s0015.g2672</name>
    <name evidence="1" type="synonym">Acey-ZC376.6</name>
    <name evidence="1" type="ORF">Y032_0015g2672</name>
</gene>
<organism evidence="1 2">
    <name type="scientific">Ancylostoma ceylanicum</name>
    <dbReference type="NCBI Taxonomy" id="53326"/>
    <lineage>
        <taxon>Eukaryota</taxon>
        <taxon>Metazoa</taxon>
        <taxon>Ecdysozoa</taxon>
        <taxon>Nematoda</taxon>
        <taxon>Chromadorea</taxon>
        <taxon>Rhabditida</taxon>
        <taxon>Rhabditina</taxon>
        <taxon>Rhabditomorpha</taxon>
        <taxon>Strongyloidea</taxon>
        <taxon>Ancylostomatidae</taxon>
        <taxon>Ancylostomatinae</taxon>
        <taxon>Ancylostoma</taxon>
    </lineage>
</organism>
<evidence type="ECO:0000313" key="1">
    <source>
        <dbReference type="EMBL" id="EYC23482.1"/>
    </source>
</evidence>
<keyword evidence="2" id="KW-1185">Reference proteome</keyword>
<protein>
    <submittedName>
        <fullName evidence="1">Uncharacterized protein</fullName>
    </submittedName>
</protein>
<dbReference type="InterPro" id="IPR029321">
    <property type="entry name" value="INTS2"/>
</dbReference>
<dbReference type="EMBL" id="JARK01001351">
    <property type="protein sequence ID" value="EYC23482.1"/>
    <property type="molecule type" value="Genomic_DNA"/>
</dbReference>
<dbReference type="PANTHER" id="PTHR28608">
    <property type="entry name" value="INTEGRATOR COMPLEX SUBUNIT 2"/>
    <property type="match status" value="1"/>
</dbReference>
<name>A0A016V906_9BILA</name>
<dbReference type="GO" id="GO:0034472">
    <property type="term" value="P:snRNA 3'-end processing"/>
    <property type="evidence" value="ECO:0007669"/>
    <property type="project" value="TreeGrafter"/>
</dbReference>
<dbReference type="Pfam" id="PF14750">
    <property type="entry name" value="INTS2"/>
    <property type="match status" value="1"/>
</dbReference>
<dbReference type="GO" id="GO:0032039">
    <property type="term" value="C:integrator complex"/>
    <property type="evidence" value="ECO:0007669"/>
    <property type="project" value="InterPro"/>
</dbReference>
<reference evidence="2" key="1">
    <citation type="journal article" date="2015" name="Nat. Genet.">
        <title>The genome and transcriptome of the zoonotic hookworm Ancylostoma ceylanicum identify infection-specific gene families.</title>
        <authorList>
            <person name="Schwarz E.M."/>
            <person name="Hu Y."/>
            <person name="Antoshechkin I."/>
            <person name="Miller M.M."/>
            <person name="Sternberg P.W."/>
            <person name="Aroian R.V."/>
        </authorList>
    </citation>
    <scope>NUCLEOTIDE SEQUENCE</scope>
    <source>
        <strain evidence="2">HY135</strain>
    </source>
</reference>